<organism evidence="1 2">
    <name type="scientific">Aspergillus luchuensis (strain CBS 106.47)</name>
    <dbReference type="NCBI Taxonomy" id="1137211"/>
    <lineage>
        <taxon>Eukaryota</taxon>
        <taxon>Fungi</taxon>
        <taxon>Dikarya</taxon>
        <taxon>Ascomycota</taxon>
        <taxon>Pezizomycotina</taxon>
        <taxon>Eurotiomycetes</taxon>
        <taxon>Eurotiomycetidae</taxon>
        <taxon>Eurotiales</taxon>
        <taxon>Aspergillaceae</taxon>
        <taxon>Aspergillus</taxon>
        <taxon>Aspergillus subgen. Circumdati</taxon>
    </lineage>
</organism>
<protein>
    <submittedName>
        <fullName evidence="1">Uncharacterized protein</fullName>
    </submittedName>
</protein>
<proteinExistence type="predicted"/>
<evidence type="ECO:0000313" key="1">
    <source>
        <dbReference type="EMBL" id="OJZ79487.1"/>
    </source>
</evidence>
<dbReference type="EMBL" id="KV878319">
    <property type="protein sequence ID" value="OJZ79487.1"/>
    <property type="molecule type" value="Genomic_DNA"/>
</dbReference>
<dbReference type="AlphaFoldDB" id="A0A1M3SYB7"/>
<name>A0A1M3SYB7_ASPLC</name>
<dbReference type="VEuPathDB" id="FungiDB:ASPFODRAFT_213296"/>
<evidence type="ECO:0000313" key="2">
    <source>
        <dbReference type="Proteomes" id="UP000184063"/>
    </source>
</evidence>
<sequence>MLENRRQMSTSVISTRLMRAFSKEAIINLLNSLHLKRLGKFTMFSRRMCPMNWVRVLYNRPSKGARLVVGRGKDLAPTRYSMEALRNAEPGWVKNRTSLTGTRTVKLGDKLPVRFDGFPFCLSFDQNHHTASRYIGSDEVVGDRLFLIQNVAEALWDGGSRPI</sequence>
<dbReference type="Proteomes" id="UP000184063">
    <property type="component" value="Unassembled WGS sequence"/>
</dbReference>
<gene>
    <name evidence="1" type="ORF">ASPFODRAFT_213296</name>
</gene>
<reference evidence="2" key="1">
    <citation type="journal article" date="2017" name="Genome Biol.">
        <title>Comparative genomics reveals high biological diversity and specific adaptations in the industrially and medically important fungal genus Aspergillus.</title>
        <authorList>
            <person name="de Vries R.P."/>
            <person name="Riley R."/>
            <person name="Wiebenga A."/>
            <person name="Aguilar-Osorio G."/>
            <person name="Amillis S."/>
            <person name="Uchima C.A."/>
            <person name="Anderluh G."/>
            <person name="Asadollahi M."/>
            <person name="Askin M."/>
            <person name="Barry K."/>
            <person name="Battaglia E."/>
            <person name="Bayram O."/>
            <person name="Benocci T."/>
            <person name="Braus-Stromeyer S.A."/>
            <person name="Caldana C."/>
            <person name="Canovas D."/>
            <person name="Cerqueira G.C."/>
            <person name="Chen F."/>
            <person name="Chen W."/>
            <person name="Choi C."/>
            <person name="Clum A."/>
            <person name="Dos Santos R.A."/>
            <person name="Damasio A.R."/>
            <person name="Diallinas G."/>
            <person name="Emri T."/>
            <person name="Fekete E."/>
            <person name="Flipphi M."/>
            <person name="Freyberg S."/>
            <person name="Gallo A."/>
            <person name="Gournas C."/>
            <person name="Habgood R."/>
            <person name="Hainaut M."/>
            <person name="Harispe M.L."/>
            <person name="Henrissat B."/>
            <person name="Hilden K.S."/>
            <person name="Hope R."/>
            <person name="Hossain A."/>
            <person name="Karabika E."/>
            <person name="Karaffa L."/>
            <person name="Karanyi Z."/>
            <person name="Krasevec N."/>
            <person name="Kuo A."/>
            <person name="Kusch H."/>
            <person name="LaButti K."/>
            <person name="Lagendijk E.L."/>
            <person name="Lapidus A."/>
            <person name="Levasseur A."/>
            <person name="Lindquist E."/>
            <person name="Lipzen A."/>
            <person name="Logrieco A.F."/>
            <person name="MacCabe A."/>
            <person name="Maekelae M.R."/>
            <person name="Malavazi I."/>
            <person name="Melin P."/>
            <person name="Meyer V."/>
            <person name="Mielnichuk N."/>
            <person name="Miskei M."/>
            <person name="Molnar A.P."/>
            <person name="Mule G."/>
            <person name="Ngan C.Y."/>
            <person name="Orejas M."/>
            <person name="Orosz E."/>
            <person name="Ouedraogo J.P."/>
            <person name="Overkamp K.M."/>
            <person name="Park H.-S."/>
            <person name="Perrone G."/>
            <person name="Piumi F."/>
            <person name="Punt P.J."/>
            <person name="Ram A.F."/>
            <person name="Ramon A."/>
            <person name="Rauscher S."/>
            <person name="Record E."/>
            <person name="Riano-Pachon D.M."/>
            <person name="Robert V."/>
            <person name="Roehrig J."/>
            <person name="Ruller R."/>
            <person name="Salamov A."/>
            <person name="Salih N.S."/>
            <person name="Samson R.A."/>
            <person name="Sandor E."/>
            <person name="Sanguinetti M."/>
            <person name="Schuetze T."/>
            <person name="Sepcic K."/>
            <person name="Shelest E."/>
            <person name="Sherlock G."/>
            <person name="Sophianopoulou V."/>
            <person name="Squina F.M."/>
            <person name="Sun H."/>
            <person name="Susca A."/>
            <person name="Todd R.B."/>
            <person name="Tsang A."/>
            <person name="Unkles S.E."/>
            <person name="van de Wiele N."/>
            <person name="van Rossen-Uffink D."/>
            <person name="Oliveira J.V."/>
            <person name="Vesth T.C."/>
            <person name="Visser J."/>
            <person name="Yu J.-H."/>
            <person name="Zhou M."/>
            <person name="Andersen M.R."/>
            <person name="Archer D.B."/>
            <person name="Baker S.E."/>
            <person name="Benoit I."/>
            <person name="Brakhage A.A."/>
            <person name="Braus G.H."/>
            <person name="Fischer R."/>
            <person name="Frisvad J.C."/>
            <person name="Goldman G.H."/>
            <person name="Houbraken J."/>
            <person name="Oakley B."/>
            <person name="Pocsi I."/>
            <person name="Scazzocchio C."/>
            <person name="Seiboth B."/>
            <person name="vanKuyk P.A."/>
            <person name="Wortman J."/>
            <person name="Dyer P.S."/>
            <person name="Grigoriev I.V."/>
        </authorList>
    </citation>
    <scope>NUCLEOTIDE SEQUENCE [LARGE SCALE GENOMIC DNA]</scope>
    <source>
        <strain evidence="2">CBS 106.47</strain>
    </source>
</reference>
<accession>A0A1M3SYB7</accession>